<evidence type="ECO:0000256" key="2">
    <source>
        <dbReference type="ARBA" id="ARBA00023136"/>
    </source>
</evidence>
<sequence>MAKGVKKIKVTQGKYYPKMSVPGQRVTIMAEQDVYFQVEEWLPNTTAEDKKKPVIWMRQTNDRKIILFQSPSTTGYKFYMQKKFCGSYNFYVEASFSGQRDFKNNVGLYVKGWCEPKIITSKWSYQKDSPSIKNNKKAQHISYGHIVHLNLQTEGLNGNKLIIELWNQQYAKADKQICVYTDVQVIDGEVNLKIQNTYAWMAHVDNIQNLEEFYIKVKDQASGKYIKDNLGDDLHAIYLNVKNKVATTNTNVSQNQTPTKVYKPDVNSARIEPCKFEVIKFTENVVKDGKASNSTVTVFDNGKGIKRIKAPDERIHRTIYYKFDSTEIDKDGLEVLNNILKFLLEHKGSTINLSGYACVIGKENYNKGLSQRRADVVKKFFGSGGLDLSRIISLGKGEVDPTDDKMGRDNIKYKNEKDYENNRRVDISFTFHAHDAQTIIYETLAPSSDINLTVDVLQHVNKACFRDKDKHEKKIVVKSIEYKQPHEIGASSLAFPVNSQLAWGNIAPLNYIWPSFNVLEMGSSATVYSVFVNSCRWFSNKNNAVVQVKVFPDIKWTVEFKWNHDQPFAHTFGNKLHPYDIKEGRDKVIGAEADRGWSKNYGEMDQSFALSLKAEWNRITQGRSSAPQTMELGHKWDGKIRKTLGIFNKMKSMTERVSNSPLSKGRAKFTIESPKIAFAAQWYLERAPKTAIDLTTMVSIGVSAKPLVEAKIEIDLWKIFIKFGGDAVCPGAGSVISWILDKLGKEAGMHFLISISGGIYLDGKVTINTSYPKETSGEVKATGKIQVVAEFKAWAKGGIGYLAFEGEVKADVSTSVTGGIKVGADKKGIYAAPIAEFAGVKATFVAIGTVKLGIFKRTLSYEGESRLVMPDEIKFEKQYIGQ</sequence>
<protein>
    <submittedName>
        <fullName evidence="6">OmpA family protein</fullName>
    </submittedName>
</protein>
<keyword evidence="2 4" id="KW-0472">Membrane</keyword>
<organism evidence="6 7">
    <name type="scientific">Chryseobacterium luquanense</name>
    <dbReference type="NCBI Taxonomy" id="2983766"/>
    <lineage>
        <taxon>Bacteria</taxon>
        <taxon>Pseudomonadati</taxon>
        <taxon>Bacteroidota</taxon>
        <taxon>Flavobacteriia</taxon>
        <taxon>Flavobacteriales</taxon>
        <taxon>Weeksellaceae</taxon>
        <taxon>Chryseobacterium group</taxon>
        <taxon>Chryseobacterium</taxon>
    </lineage>
</organism>
<evidence type="ECO:0000313" key="6">
    <source>
        <dbReference type="EMBL" id="MCX8533903.1"/>
    </source>
</evidence>
<evidence type="ECO:0000256" key="1">
    <source>
        <dbReference type="ARBA" id="ARBA00004442"/>
    </source>
</evidence>
<reference evidence="6" key="1">
    <citation type="submission" date="2022-10" db="EMBL/GenBank/DDBJ databases">
        <title>Chryseobacterium sp. nov., a novel bacterial species.</title>
        <authorList>
            <person name="Cao Y."/>
        </authorList>
    </citation>
    <scope>NUCLEOTIDE SEQUENCE</scope>
    <source>
        <strain evidence="6">KC 927</strain>
    </source>
</reference>
<dbReference type="InterPro" id="IPR006665">
    <property type="entry name" value="OmpA-like"/>
</dbReference>
<comment type="subcellular location">
    <subcellularLocation>
        <location evidence="1">Cell outer membrane</location>
    </subcellularLocation>
</comment>
<evidence type="ECO:0000256" key="3">
    <source>
        <dbReference type="ARBA" id="ARBA00023237"/>
    </source>
</evidence>
<keyword evidence="7" id="KW-1185">Reference proteome</keyword>
<accession>A0ABT3Y700</accession>
<dbReference type="SUPFAM" id="SSF103088">
    <property type="entry name" value="OmpA-like"/>
    <property type="match status" value="1"/>
</dbReference>
<dbReference type="PANTHER" id="PTHR30329">
    <property type="entry name" value="STATOR ELEMENT OF FLAGELLAR MOTOR COMPLEX"/>
    <property type="match status" value="1"/>
</dbReference>
<evidence type="ECO:0000259" key="5">
    <source>
        <dbReference type="PROSITE" id="PS51123"/>
    </source>
</evidence>
<name>A0ABT3Y700_9FLAO</name>
<comment type="caution">
    <text evidence="6">The sequence shown here is derived from an EMBL/GenBank/DDBJ whole genome shotgun (WGS) entry which is preliminary data.</text>
</comment>
<dbReference type="InterPro" id="IPR050330">
    <property type="entry name" value="Bact_OuterMem_StrucFunc"/>
</dbReference>
<dbReference type="Pfam" id="PF00691">
    <property type="entry name" value="OmpA"/>
    <property type="match status" value="1"/>
</dbReference>
<feature type="domain" description="OmpA-like" evidence="5">
    <location>
        <begin position="308"/>
        <end position="433"/>
    </location>
</feature>
<dbReference type="InterPro" id="IPR036737">
    <property type="entry name" value="OmpA-like_sf"/>
</dbReference>
<dbReference type="Gene3D" id="3.30.1330.60">
    <property type="entry name" value="OmpA-like domain"/>
    <property type="match status" value="1"/>
</dbReference>
<dbReference type="Proteomes" id="UP001070176">
    <property type="component" value="Unassembled WGS sequence"/>
</dbReference>
<dbReference type="PROSITE" id="PS51123">
    <property type="entry name" value="OMPA_2"/>
    <property type="match status" value="1"/>
</dbReference>
<dbReference type="PANTHER" id="PTHR30329:SF21">
    <property type="entry name" value="LIPOPROTEIN YIAD-RELATED"/>
    <property type="match status" value="1"/>
</dbReference>
<dbReference type="CDD" id="cd07185">
    <property type="entry name" value="OmpA_C-like"/>
    <property type="match status" value="1"/>
</dbReference>
<dbReference type="PRINTS" id="PR01021">
    <property type="entry name" value="OMPADOMAIN"/>
</dbReference>
<dbReference type="RefSeq" id="WP_267282367.1">
    <property type="nucleotide sequence ID" value="NZ_JAOVZV010000019.1"/>
</dbReference>
<keyword evidence="3" id="KW-0998">Cell outer membrane</keyword>
<dbReference type="EMBL" id="JAOVZV010000019">
    <property type="protein sequence ID" value="MCX8533903.1"/>
    <property type="molecule type" value="Genomic_DNA"/>
</dbReference>
<dbReference type="InterPro" id="IPR006664">
    <property type="entry name" value="OMP_bac"/>
</dbReference>
<evidence type="ECO:0000313" key="7">
    <source>
        <dbReference type="Proteomes" id="UP001070176"/>
    </source>
</evidence>
<proteinExistence type="predicted"/>
<evidence type="ECO:0000256" key="4">
    <source>
        <dbReference type="PROSITE-ProRule" id="PRU00473"/>
    </source>
</evidence>
<gene>
    <name evidence="6" type="ORF">OEA66_16275</name>
</gene>